<dbReference type="EMBL" id="FJUX01000108">
    <property type="protein sequence ID" value="CZT08888.1"/>
    <property type="molecule type" value="Genomic_DNA"/>
</dbReference>
<dbReference type="AlphaFoldDB" id="A0A1E1LED7"/>
<keyword evidence="2" id="KW-1185">Reference proteome</keyword>
<gene>
    <name evidence="1" type="ORF">RAG0_13818</name>
</gene>
<name>A0A1E1LED7_9HELO</name>
<accession>A0A1E1LED7</accession>
<organism evidence="1 2">
    <name type="scientific">Rhynchosporium agropyri</name>
    <dbReference type="NCBI Taxonomy" id="914238"/>
    <lineage>
        <taxon>Eukaryota</taxon>
        <taxon>Fungi</taxon>
        <taxon>Dikarya</taxon>
        <taxon>Ascomycota</taxon>
        <taxon>Pezizomycotina</taxon>
        <taxon>Leotiomycetes</taxon>
        <taxon>Helotiales</taxon>
        <taxon>Ploettnerulaceae</taxon>
        <taxon>Rhynchosporium</taxon>
    </lineage>
</organism>
<evidence type="ECO:0000313" key="2">
    <source>
        <dbReference type="Proteomes" id="UP000178912"/>
    </source>
</evidence>
<sequence>MSRPQIARIRQSSALRSRRVQLTYVLLSWSRPYWNKRVQVQLPLVKKVMLPFYPPHQEVPREIAA</sequence>
<reference evidence="2" key="1">
    <citation type="submission" date="2016-03" db="EMBL/GenBank/DDBJ databases">
        <authorList>
            <person name="Guldener U."/>
        </authorList>
    </citation>
    <scope>NUCLEOTIDE SEQUENCE [LARGE SCALE GENOMIC DNA]</scope>
    <source>
        <strain evidence="2">04CH-RAC-A.6.1</strain>
    </source>
</reference>
<evidence type="ECO:0000313" key="1">
    <source>
        <dbReference type="EMBL" id="CZT08888.1"/>
    </source>
</evidence>
<dbReference type="Proteomes" id="UP000178912">
    <property type="component" value="Unassembled WGS sequence"/>
</dbReference>
<proteinExistence type="predicted"/>
<protein>
    <submittedName>
        <fullName evidence="1">Uncharacterized protein</fullName>
    </submittedName>
</protein>